<dbReference type="AlphaFoldDB" id="A0A1R3HBW0"/>
<dbReference type="Gramene" id="OMO67820">
    <property type="protein sequence ID" value="OMO67820"/>
    <property type="gene ID" value="CCACVL1_20300"/>
</dbReference>
<evidence type="ECO:0000313" key="1">
    <source>
        <dbReference type="EMBL" id="OMO67820.1"/>
    </source>
</evidence>
<dbReference type="EMBL" id="AWWV01012355">
    <property type="protein sequence ID" value="OMO67820.1"/>
    <property type="molecule type" value="Genomic_DNA"/>
</dbReference>
<evidence type="ECO:0000313" key="2">
    <source>
        <dbReference type="Proteomes" id="UP000188268"/>
    </source>
</evidence>
<dbReference type="Proteomes" id="UP000188268">
    <property type="component" value="Unassembled WGS sequence"/>
</dbReference>
<keyword evidence="2" id="KW-1185">Reference proteome</keyword>
<accession>A0A1R3HBW0</accession>
<reference evidence="1 2" key="1">
    <citation type="submission" date="2013-09" db="EMBL/GenBank/DDBJ databases">
        <title>Corchorus capsularis genome sequencing.</title>
        <authorList>
            <person name="Alam M."/>
            <person name="Haque M.S."/>
            <person name="Islam M.S."/>
            <person name="Emdad E.M."/>
            <person name="Islam M.M."/>
            <person name="Ahmed B."/>
            <person name="Halim A."/>
            <person name="Hossen Q.M.M."/>
            <person name="Hossain M.Z."/>
            <person name="Ahmed R."/>
            <person name="Khan M.M."/>
            <person name="Islam R."/>
            <person name="Rashid M.M."/>
            <person name="Khan S.A."/>
            <person name="Rahman M.S."/>
            <person name="Alam M."/>
        </authorList>
    </citation>
    <scope>NUCLEOTIDE SEQUENCE [LARGE SCALE GENOMIC DNA]</scope>
    <source>
        <strain evidence="2">cv. CVL-1</strain>
        <tissue evidence="1">Whole seedling</tissue>
    </source>
</reference>
<comment type="caution">
    <text evidence="1">The sequence shown here is derived from an EMBL/GenBank/DDBJ whole genome shotgun (WGS) entry which is preliminary data.</text>
</comment>
<proteinExistence type="predicted"/>
<name>A0A1R3HBW0_COCAP</name>
<protein>
    <submittedName>
        <fullName evidence="1">Uncharacterized protein</fullName>
    </submittedName>
</protein>
<sequence length="24" mass="2650">MAADWVARHAREGMTIIISGTHPE</sequence>
<organism evidence="1 2">
    <name type="scientific">Corchorus capsularis</name>
    <name type="common">Jute</name>
    <dbReference type="NCBI Taxonomy" id="210143"/>
    <lineage>
        <taxon>Eukaryota</taxon>
        <taxon>Viridiplantae</taxon>
        <taxon>Streptophyta</taxon>
        <taxon>Embryophyta</taxon>
        <taxon>Tracheophyta</taxon>
        <taxon>Spermatophyta</taxon>
        <taxon>Magnoliopsida</taxon>
        <taxon>eudicotyledons</taxon>
        <taxon>Gunneridae</taxon>
        <taxon>Pentapetalae</taxon>
        <taxon>rosids</taxon>
        <taxon>malvids</taxon>
        <taxon>Malvales</taxon>
        <taxon>Malvaceae</taxon>
        <taxon>Grewioideae</taxon>
        <taxon>Apeibeae</taxon>
        <taxon>Corchorus</taxon>
    </lineage>
</organism>
<gene>
    <name evidence="1" type="ORF">CCACVL1_20300</name>
</gene>